<feature type="region of interest" description="Disordered" evidence="1">
    <location>
        <begin position="1"/>
        <end position="29"/>
    </location>
</feature>
<protein>
    <submittedName>
        <fullName evidence="2">Adenosine deaminase</fullName>
    </submittedName>
</protein>
<proteinExistence type="predicted"/>
<sequence length="45" mass="5412">MKKSQKKSSNKKNIPVENQNKSANMTRRKIEDILDKREFDKLFNM</sequence>
<reference evidence="2 3" key="1">
    <citation type="submission" date="2022-07" db="EMBL/GenBank/DDBJ databases">
        <title>Photobacterium pectinilyticum sp. nov., a marine bacterium isolated from surface seawater of Qingdao offshore.</title>
        <authorList>
            <person name="Wang X."/>
        </authorList>
    </citation>
    <scope>NUCLEOTIDE SEQUENCE [LARGE SCALE GENOMIC DNA]</scope>
    <source>
        <strain evidence="2 3">ZSDE20</strain>
    </source>
</reference>
<evidence type="ECO:0000256" key="1">
    <source>
        <dbReference type="SAM" id="MobiDB-lite"/>
    </source>
</evidence>
<feature type="compositionally biased region" description="Polar residues" evidence="1">
    <location>
        <begin position="16"/>
        <end position="25"/>
    </location>
</feature>
<evidence type="ECO:0000313" key="3">
    <source>
        <dbReference type="Proteomes" id="UP001524460"/>
    </source>
</evidence>
<name>A0ABT1N422_9GAMM</name>
<organism evidence="2 3">
    <name type="scientific">Photobacterium pectinilyticum</name>
    <dbReference type="NCBI Taxonomy" id="2906793"/>
    <lineage>
        <taxon>Bacteria</taxon>
        <taxon>Pseudomonadati</taxon>
        <taxon>Pseudomonadota</taxon>
        <taxon>Gammaproteobacteria</taxon>
        <taxon>Vibrionales</taxon>
        <taxon>Vibrionaceae</taxon>
        <taxon>Photobacterium</taxon>
    </lineage>
</organism>
<dbReference type="Proteomes" id="UP001524460">
    <property type="component" value="Unassembled WGS sequence"/>
</dbReference>
<dbReference type="RefSeq" id="WP_255041738.1">
    <property type="nucleotide sequence ID" value="NZ_JANEYT010000013.1"/>
</dbReference>
<accession>A0ABT1N422</accession>
<keyword evidence="3" id="KW-1185">Reference proteome</keyword>
<dbReference type="EMBL" id="JANEYT010000013">
    <property type="protein sequence ID" value="MCQ1057999.1"/>
    <property type="molecule type" value="Genomic_DNA"/>
</dbReference>
<gene>
    <name evidence="2" type="ORF">NHN17_08010</name>
</gene>
<evidence type="ECO:0000313" key="2">
    <source>
        <dbReference type="EMBL" id="MCQ1057999.1"/>
    </source>
</evidence>
<comment type="caution">
    <text evidence="2">The sequence shown here is derived from an EMBL/GenBank/DDBJ whole genome shotgun (WGS) entry which is preliminary data.</text>
</comment>
<feature type="compositionally biased region" description="Basic residues" evidence="1">
    <location>
        <begin position="1"/>
        <end position="10"/>
    </location>
</feature>